<sequence length="3677" mass="399661">MESGAEPDGFKYPSLPNSQCELNINMYETIRDGNVTNMDTSTVVRGGSDPSAYPPSNYQRIVRQRFIRRSLWFSDSDDQAFEVPECDNRSKILNVSLRTIVDRTRGARLGPQESSSPESQGGKKDSATESASADEKEKTVDKLTVTSTDGSKNTVRTASEEEEAEMKAVSTSPGGRFLKFDIELGRGSFKTVYKGLDTETWVEVAWCELQDRKLTKVERQRFKEEAEMLKGLQHPNIVRFYDFWESPLKGKKCIVLVTELMTSGTLKTYLKRFKVMKPKVLRSWCRQILKGLHFLHTRDPPIIHRDLKCDNIFITGPTGSVKIGDLGLATLKRASFAKSVIGTPEFMAPEMYEEHYDEAVDVYAFGMCMLEMATSEYPYSECQNAAQIYRKVTSGVKPASFNKVVDPEIKEIIGECICQKKEERYSIKDLLNHAFFAEDTGVRVELAEDDDGKKEAIALKLWVEDPKKLKGKYKESGAIEFTFELEKETPEGVAQEMVESGFFHESDAKIVGKSIRDRVALIKWRRERSVLAGPPVDIGEAGLGAQSAPAQGASAGATQAVQPPLLEPEADQHARLCNLPASATSVTSDSTFDSGLGSAVYSDSHSSQHNVLYQSLVEPITKATQQSSAVHTLLQNHASLQSQPAPVPHTHLQYLQPGHSYPTAPQVIQQTPTTASFSAVALQYTPASASYSASNIPLQQNHTGQSYPAPPQQQTATSYTTANVPLQQPAASFSATTMPPQQPHTAASYTVATMPIQRTPTPQSYVAPALQQLTQTAASYAAPTLQQNPTPASFSEAAALSVQQTVLAATIAAATKPSQPAAQNYSTPVGHLQQTAPTQSYASVASTVVHTVPIPSLPTWTPSVATQPLASVVPPPVQPCPAPHSLSDKAMPPILQPGQSSPMLHRQQTVQVPIQQQHRQQMAQTAVQQDSPMQHSLLTVQVPLPQHSQPMVKPTVQQAPVVQRYQSPAHTVQQSSTLQSYPSSVPLMGQQNSASQSYPHTAPHIQQAASQSYPPSDPHTQQAASQSYPPSAPHTQQAASQSYPPTATPAAMVQGYTSLQPSVMGQAYPSAQAPQQAADPQTYPVAPIVQQQTGTTAQHSQIQVAPLPPGQQIKQQTQLPDPVHPSQPTHPAVFSSPIHSGPDRGTVTAAAQLDQNLSQNLSQRQALGQNQSQPQAPASQPPGSQTAGPGPASTSLTQQNQASASTGTTVTSAQPLTESNLEDPGAEKQASGASYSYDSVNSDATSGKEMSDGNEGTHGSGKGEGKVRKPHRRSTRTRSRQEKINKPKLSMLNVCNTGDKMVECQLETHNHKMVTFKFDLDGDAPEEIATYMVENDFILLLEKEIFIEQLKDIVDKAEDLLSEDTEGERSSDHAGSPQQSHGTVILGGEGSKTATPNSPQLVYQQNVLHTGKRWFIICPVAETPTPDREKTSSDASTAKEAPDMSLSRSRCSTTVPALTTTAPTPASSALPAPQSSIQPQDPNVGKARMQQPQASGTKPTTNSTTAAVGRHEPCVSMVTDIPCCPIVPPVSLDVNGVGHKGASSSSSCLPNQGASLSGDPPPLGSHQPVVLQQPYATPSMVGGGGGATTPSQPQSPAHQASQQQDGPGGSGSGGGGGLGESDGEGPPRVEFVDRTIKTLDEKLRNLLYQEYAPSAPSSTASDLQGFSTEGVSSPLVSDSQTITEGGLPRKGELLPQIPERTDSLDTLSDSAAFKGVLNTDMMGSSSSYGSKSRFQFTQFQFDHGLFLPLQIVPTPPDVIIRRLEKGRSRSTCSSTAPSSGSGGSHAAAEGGGRRDQGCMAVGRFSVMTTEEGLENTAKPHCSHRYSAPPDFYQDTPTSSPNATPTLLPRAHTADAATNYSFHFDSDSGEEDTSSLAPPPAHHKPPVHALSEHSGSDLMKRAVAFLRRTGRSSSVQSSDSPSRQPAVANGHALSLPGPGPASYISSDNDSEFEDADMRKELQRLREKHMKEISELQAFQRNEIEHLYKEVGKALPPGVGLLHAAPPSGRRRRASKHKLKAGKLLNPTVQQLKNNLNTTTAGERKSVWVSKSSIVSDGSACSSGSSSSTSSTLPSTAPQPVQTQQPCSLKGSLSSDSIYGGGMATHAGPGQGWTVYHQTSERVTYKSSSKPRARFLSGPVSLSIWSTLKRLCLGKERTSNQQQPPAVPTPSSSPQPMAALAQAQTNNSNNKKPGTFTDDLHKLVDDWTKETLAANQPRPSLNQIKQQRRRQDLEGRATPMGGATQEVNGIEKHIKSLKTVSPVLELQPTLLSFRFIKKQLTKVPVHNVKHPLWFFQVRCAILPNKFQLPLSCPLTVVGLAMPTDLGSNPSAMLQPGYLVPAGPYGGVVPGPLYPQQWSGMPTPVPAVAIGTMGLDFDVKTFCHNLRATKPPYECPVETCRKVYKSYSGIEYHLYHYDHDNPTPAQGMPQKKRKGRPPRMSLAGNTPGSPNQSEHSHSPGRETMTYAQAQRMVELEIHGHIHRISIFENIDVVSEDDSGAEDPPSSGGGGGGEVGGKDRPDTPAANGGKATPKSGKHKSKEKKKEGSSHHHSASSGPAVKLPEVVYRELDQERPDAPTRQSSYYRSVTVPHNPHPTTGQSQYRTTLILLQVNHSTARPSSYYRSITVPHDPHPTTGQLVIVPHDPHPTTGQSYVCVCVCVCERVGMCVRVGRCVHAVLECIDKVSCCNECESPHPFLPLLISPQVCFANTVFLEPIDSIEHIPPARWKLTCYICKQRGSGACIQCHKANCYTAFHVTCAQQAGLYMKMEPVRETGANGTSFSVRKTAYCDIHTPPGLARPLGGVGGASMGSSHSEGELEEDDEPSVGHDDDTKGWSSERAKRAKAKSRLKMKRARKILAEKRNAAPVVSVPCIPPHRLSKITSNLTVPRKSQFMQRLHSYWTLKRQSRNGVPLLRRLQTHLQSQRNTEQLQPQPQAPQSQVTTVTTTQSLSGVVITARDSEENNLALKEQLKAWQRLRHDLERARLLVELIRKREKLKRETIKVQQMALEMQLTPFLVLLRNTLEQLQDRDTSNFFTEPVPLAEVPDYLDHIERPMDFQTMWNLLEAHRYLSFEAFEADFGLIVNNCLKYNAKDTVFYRAALRLREMGGAVIRTARRQAERIGLDYDTGMHLHREPSPDSQRDRERDRDQERERDRDQERERDGDGDRPLSSNEDDLLLPENRRRLPLEEQLCFLQARFDEVSSGKHSIGRSRRAKALRKEMTVIKRKLAHQREGGSGMGGRDSGGGGDRGPSLPHHPSSTGRHDEGEESSSQEISGKDLSASSSALAPEVGRRTSVLFSKKNPKMAGPPKRPGRPPKNRDAGHGGAGVSPSPIGPPQLALFSSSESDSDIDNLLPSKTHTRTIKPITYTITLGLPTNGFGGANQPVTESFRVYRNERSLPRSSSDSESTSSSSSSAASDRTSTTPSKQGRGKQSFSRSAFQEDSSEETSGTENDSYSVGGSRSVSHCECHTHTFVNLIYRATSTSRFPKVCVGTELCQIGWGRGRSGCRTPSDDYSSLDALDLVWAKCRGYPSYPALIIDPKMPSEGVFHRGVPIPVPPLDVLKLGEQMTQEAREHLFLVLFFDNKRTWQWLPRSKLVPLGVDRELDKEKMLEGRKSNIRKAMHVHTHASTHPLVCTYGSTVSLVQHPLYTAPSARPLGSPCPITAKWSTGLAGMANRL</sequence>
<keyword evidence="5" id="KW-0963">Cytoplasm</keyword>
<dbReference type="InterPro" id="IPR011009">
    <property type="entry name" value="Kinase-like_dom_sf"/>
</dbReference>
<evidence type="ECO:0000259" key="28">
    <source>
        <dbReference type="PROSITE" id="PS50812"/>
    </source>
</evidence>
<feature type="compositionally biased region" description="Polar residues" evidence="24">
    <location>
        <begin position="2180"/>
        <end position="2190"/>
    </location>
</feature>
<dbReference type="PROSITE" id="PS00633">
    <property type="entry name" value="BROMODOMAIN_1"/>
    <property type="match status" value="1"/>
</dbReference>
<evidence type="ECO:0000256" key="24">
    <source>
        <dbReference type="SAM" id="MobiDB-lite"/>
    </source>
</evidence>
<dbReference type="GO" id="GO:0005524">
    <property type="term" value="F:ATP binding"/>
    <property type="evidence" value="ECO:0007669"/>
    <property type="project" value="UniProtKB-KW"/>
</dbReference>
<dbReference type="FunFam" id="3.10.20.90:FF:000012">
    <property type="entry name" value="Serine/threonine-protein kinase WNK1 isoform 2"/>
    <property type="match status" value="1"/>
</dbReference>
<feature type="region of interest" description="Disordered" evidence="24">
    <location>
        <begin position="1764"/>
        <end position="1796"/>
    </location>
</feature>
<name>A0A060XAB9_ONCMY</name>
<feature type="region of interest" description="Disordered" evidence="24">
    <location>
        <begin position="2056"/>
        <end position="2092"/>
    </location>
</feature>
<evidence type="ECO:0000256" key="21">
    <source>
        <dbReference type="PROSITE-ProRule" id="PRU00035"/>
    </source>
</evidence>
<comment type="cofactor">
    <cofactor evidence="1">
        <name>Mg(2+)</name>
        <dbReference type="ChEBI" id="CHEBI:18420"/>
    </cofactor>
</comment>
<dbReference type="SMART" id="SM00249">
    <property type="entry name" value="PHD"/>
    <property type="match status" value="1"/>
</dbReference>
<dbReference type="PROSITE" id="PS50011">
    <property type="entry name" value="PROTEIN_KINASE_DOM"/>
    <property type="match status" value="1"/>
</dbReference>
<feature type="compositionally biased region" description="Low complexity" evidence="24">
    <location>
        <begin position="1202"/>
        <end position="1213"/>
    </location>
</feature>
<feature type="compositionally biased region" description="Low complexity" evidence="24">
    <location>
        <begin position="2926"/>
        <end position="2941"/>
    </location>
</feature>
<feature type="region of interest" description="Disordered" evidence="24">
    <location>
        <begin position="1654"/>
        <end position="1696"/>
    </location>
</feature>
<comment type="catalytic activity">
    <reaction evidence="19">
        <text>L-threonyl-[protein] + ATP = O-phospho-L-threonyl-[protein] + ADP + H(+)</text>
        <dbReference type="Rhea" id="RHEA:46608"/>
        <dbReference type="Rhea" id="RHEA-COMP:11060"/>
        <dbReference type="Rhea" id="RHEA-COMP:11605"/>
        <dbReference type="ChEBI" id="CHEBI:15378"/>
        <dbReference type="ChEBI" id="CHEBI:30013"/>
        <dbReference type="ChEBI" id="CHEBI:30616"/>
        <dbReference type="ChEBI" id="CHEBI:61977"/>
        <dbReference type="ChEBI" id="CHEBI:456216"/>
        <dbReference type="EC" id="2.7.11.1"/>
    </reaction>
</comment>
<evidence type="ECO:0000256" key="2">
    <source>
        <dbReference type="ARBA" id="ARBA00004123"/>
    </source>
</evidence>
<organism evidence="30 31">
    <name type="scientific">Oncorhynchus mykiss</name>
    <name type="common">Rainbow trout</name>
    <name type="synonym">Salmo gairdneri</name>
    <dbReference type="NCBI Taxonomy" id="8022"/>
    <lineage>
        <taxon>Eukaryota</taxon>
        <taxon>Metazoa</taxon>
        <taxon>Chordata</taxon>
        <taxon>Craniata</taxon>
        <taxon>Vertebrata</taxon>
        <taxon>Euteleostomi</taxon>
        <taxon>Actinopterygii</taxon>
        <taxon>Neopterygii</taxon>
        <taxon>Teleostei</taxon>
        <taxon>Protacanthopterygii</taxon>
        <taxon>Salmoniformes</taxon>
        <taxon>Salmonidae</taxon>
        <taxon>Salmoninae</taxon>
        <taxon>Oncorhynchus</taxon>
    </lineage>
</organism>
<dbReference type="PROSITE" id="PS51805">
    <property type="entry name" value="EPHD"/>
    <property type="match status" value="1"/>
</dbReference>
<dbReference type="FunFam" id="1.10.510.10:FF:000006">
    <property type="entry name" value="Serine/threonine-protein kinase WNK1 isoform 2"/>
    <property type="match status" value="1"/>
</dbReference>
<keyword evidence="11" id="KW-0547">Nucleotide-binding</keyword>
<dbReference type="GO" id="GO:0005737">
    <property type="term" value="C:cytoplasm"/>
    <property type="evidence" value="ECO:0007669"/>
    <property type="project" value="UniProtKB-SubCell"/>
</dbReference>
<feature type="compositionally biased region" description="Low complexity" evidence="24">
    <location>
        <begin position="1590"/>
        <end position="1605"/>
    </location>
</feature>
<feature type="region of interest" description="Disordered" evidence="24">
    <location>
        <begin position="1813"/>
        <end position="1847"/>
    </location>
</feature>
<dbReference type="Pfam" id="PF00069">
    <property type="entry name" value="Pkinase"/>
    <property type="match status" value="1"/>
</dbReference>
<dbReference type="PROSITE" id="PS00108">
    <property type="entry name" value="PROTEIN_KINASE_ST"/>
    <property type="match status" value="1"/>
</dbReference>
<feature type="compositionally biased region" description="Polar residues" evidence="24">
    <location>
        <begin position="1542"/>
        <end position="1555"/>
    </location>
</feature>
<dbReference type="PaxDb" id="8022-A0A060XAB9"/>
<dbReference type="InterPro" id="IPR018359">
    <property type="entry name" value="Bromodomain_CS"/>
</dbReference>
<feature type="compositionally biased region" description="Basic and acidic residues" evidence="24">
    <location>
        <begin position="3121"/>
        <end position="3165"/>
    </location>
</feature>
<dbReference type="STRING" id="8022.A0A060XAB9"/>
<evidence type="ECO:0000256" key="22">
    <source>
        <dbReference type="PROSITE-ProRule" id="PRU00042"/>
    </source>
</evidence>
<dbReference type="InterPro" id="IPR001965">
    <property type="entry name" value="Znf_PHD"/>
</dbReference>
<feature type="compositionally biased region" description="Gly residues" evidence="24">
    <location>
        <begin position="3232"/>
        <end position="3247"/>
    </location>
</feature>
<feature type="compositionally biased region" description="Basic and acidic residues" evidence="24">
    <location>
        <begin position="2822"/>
        <end position="2837"/>
    </location>
</feature>
<accession>A0A060XAB9</accession>
<evidence type="ECO:0000256" key="7">
    <source>
        <dbReference type="ARBA" id="ARBA00022553"/>
    </source>
</evidence>
<dbReference type="SMART" id="SM00297">
    <property type="entry name" value="BROMO"/>
    <property type="match status" value="1"/>
</dbReference>
<evidence type="ECO:0000256" key="10">
    <source>
        <dbReference type="ARBA" id="ARBA00022737"/>
    </source>
</evidence>
<evidence type="ECO:0000256" key="1">
    <source>
        <dbReference type="ARBA" id="ARBA00001946"/>
    </source>
</evidence>
<evidence type="ECO:0000259" key="26">
    <source>
        <dbReference type="PROSITE" id="PS50014"/>
    </source>
</evidence>
<feature type="compositionally biased region" description="Polar residues" evidence="24">
    <location>
        <begin position="1192"/>
        <end position="1201"/>
    </location>
</feature>
<feature type="region of interest" description="Disordered" evidence="24">
    <location>
        <begin position="3121"/>
        <end position="3179"/>
    </location>
</feature>
<feature type="compositionally biased region" description="Basic and acidic residues" evidence="24">
    <location>
        <begin position="2562"/>
        <end position="2573"/>
    </location>
</feature>
<keyword evidence="23" id="KW-0175">Coiled coil</keyword>
<dbReference type="FunFam" id="3.30.40.10:FF:000007">
    <property type="entry name" value="Bromodomain containing 1, isoform CRA_b"/>
    <property type="match status" value="1"/>
</dbReference>
<comment type="subcellular location">
    <subcellularLocation>
        <location evidence="3">Cytoplasm</location>
    </subcellularLocation>
    <subcellularLocation>
        <location evidence="2">Nucleus</location>
    </subcellularLocation>
</comment>
<dbReference type="SMART" id="SM00293">
    <property type="entry name" value="PWWP"/>
    <property type="match status" value="1"/>
</dbReference>
<evidence type="ECO:0000256" key="16">
    <source>
        <dbReference type="ARBA" id="ARBA00022990"/>
    </source>
</evidence>
<feature type="region of interest" description="Disordered" evidence="24">
    <location>
        <begin position="1361"/>
        <end position="1398"/>
    </location>
</feature>
<evidence type="ECO:0000256" key="15">
    <source>
        <dbReference type="ARBA" id="ARBA00022840"/>
    </source>
</evidence>
<dbReference type="Pfam" id="PF13832">
    <property type="entry name" value="zf-HC5HC2H_2"/>
    <property type="match status" value="1"/>
</dbReference>
<feature type="compositionally biased region" description="Basic residues" evidence="24">
    <location>
        <begin position="2838"/>
        <end position="2847"/>
    </location>
</feature>
<dbReference type="Pfam" id="PF24889">
    <property type="entry name" value="CCTL2_WNK"/>
    <property type="match status" value="1"/>
</dbReference>
<keyword evidence="17 21" id="KW-0103">Bromodomain</keyword>
<keyword evidence="13" id="KW-0418">Kinase</keyword>
<feature type="compositionally biased region" description="Polar residues" evidence="24">
    <location>
        <begin position="144"/>
        <end position="157"/>
    </location>
</feature>
<feature type="region of interest" description="Disordered" evidence="24">
    <location>
        <begin position="1907"/>
        <end position="1952"/>
    </location>
</feature>
<feature type="compositionally biased region" description="Low complexity" evidence="24">
    <location>
        <begin position="1452"/>
        <end position="1476"/>
    </location>
</feature>
<evidence type="ECO:0000256" key="12">
    <source>
        <dbReference type="ARBA" id="ARBA00022771"/>
    </source>
</evidence>
<feature type="compositionally biased region" description="Low complexity" evidence="24">
    <location>
        <begin position="1769"/>
        <end position="1788"/>
    </location>
</feature>
<dbReference type="Proteomes" id="UP000193380">
    <property type="component" value="Unassembled WGS sequence"/>
</dbReference>
<evidence type="ECO:0000256" key="14">
    <source>
        <dbReference type="ARBA" id="ARBA00022833"/>
    </source>
</evidence>
<keyword evidence="16" id="KW-0007">Acetylation</keyword>
<evidence type="ECO:0000256" key="4">
    <source>
        <dbReference type="ARBA" id="ARBA00012513"/>
    </source>
</evidence>
<evidence type="ECO:0000256" key="5">
    <source>
        <dbReference type="ARBA" id="ARBA00022490"/>
    </source>
</evidence>
<feature type="compositionally biased region" description="Low complexity" evidence="24">
    <location>
        <begin position="2056"/>
        <end position="2074"/>
    </location>
</feature>
<feature type="domain" description="C2H2-type" evidence="27">
    <location>
        <begin position="2390"/>
        <end position="2421"/>
    </location>
</feature>
<evidence type="ECO:0000259" key="29">
    <source>
        <dbReference type="PROSITE" id="PS51805"/>
    </source>
</evidence>
<feature type="compositionally biased region" description="Low complexity" evidence="24">
    <location>
        <begin position="1161"/>
        <end position="1185"/>
    </location>
</feature>
<feature type="domain" description="PWWP" evidence="28">
    <location>
        <begin position="3518"/>
        <end position="3601"/>
    </location>
</feature>
<feature type="region of interest" description="Disordered" evidence="24">
    <location>
        <begin position="2796"/>
        <end position="2847"/>
    </location>
</feature>
<feature type="compositionally biased region" description="Polar residues" evidence="24">
    <location>
        <begin position="1007"/>
        <end position="1045"/>
    </location>
</feature>
<dbReference type="Gene3D" id="1.20.920.10">
    <property type="entry name" value="Bromodomain-like"/>
    <property type="match status" value="1"/>
</dbReference>
<dbReference type="FunFam" id="3.30.200.20:FF:000494">
    <property type="entry name" value="serine/threonine-protein kinase WNK2 isoform X2"/>
    <property type="match status" value="1"/>
</dbReference>
<keyword evidence="10" id="KW-0677">Repeat</keyword>
<evidence type="ECO:0000259" key="25">
    <source>
        <dbReference type="PROSITE" id="PS50011"/>
    </source>
</evidence>
<dbReference type="InterPro" id="IPR024678">
    <property type="entry name" value="Kinase_OSR1/WNK_CCT"/>
</dbReference>
<feature type="coiled-coil region" evidence="23">
    <location>
        <begin position="2954"/>
        <end position="2981"/>
    </location>
</feature>
<gene>
    <name evidence="30" type="ORF">GSONMT00010432001</name>
</gene>
<dbReference type="InterPro" id="IPR013087">
    <property type="entry name" value="Znf_C2H2_type"/>
</dbReference>
<dbReference type="Gene3D" id="3.10.20.90">
    <property type="entry name" value="Phosphatidylinositol 3-kinase Catalytic Subunit, Chain A, domain 1"/>
    <property type="match status" value="2"/>
</dbReference>
<dbReference type="GO" id="GO:0004674">
    <property type="term" value="F:protein serine/threonine kinase activity"/>
    <property type="evidence" value="ECO:0007669"/>
    <property type="project" value="UniProtKB-KW"/>
</dbReference>
<keyword evidence="14" id="KW-0862">Zinc</keyword>
<dbReference type="SUPFAM" id="SSF63748">
    <property type="entry name" value="Tudor/PWWP/MBT"/>
    <property type="match status" value="1"/>
</dbReference>
<keyword evidence="6" id="KW-0723">Serine/threonine-protein kinase</keyword>
<dbReference type="InterPro" id="IPR008271">
    <property type="entry name" value="Ser/Thr_kinase_AS"/>
</dbReference>
<feature type="compositionally biased region" description="Gly residues" evidence="24">
    <location>
        <begin position="1606"/>
        <end position="1620"/>
    </location>
</feature>
<evidence type="ECO:0000256" key="6">
    <source>
        <dbReference type="ARBA" id="ARBA00022527"/>
    </source>
</evidence>
<feature type="compositionally biased region" description="Polar residues" evidence="24">
    <location>
        <begin position="965"/>
        <end position="999"/>
    </location>
</feature>
<dbReference type="Gene3D" id="3.30.200.20">
    <property type="entry name" value="Phosphorylase Kinase, domain 1"/>
    <property type="match status" value="1"/>
</dbReference>
<dbReference type="InterPro" id="IPR056865">
    <property type="entry name" value="CCTL2_WNK"/>
</dbReference>
<evidence type="ECO:0000256" key="17">
    <source>
        <dbReference type="ARBA" id="ARBA00023117"/>
    </source>
</evidence>
<dbReference type="InterPro" id="IPR034732">
    <property type="entry name" value="EPHD"/>
</dbReference>
<reference evidence="30" key="1">
    <citation type="journal article" date="2014" name="Nat. Commun.">
        <title>The rainbow trout genome provides novel insights into evolution after whole-genome duplication in vertebrates.</title>
        <authorList>
            <person name="Berthelot C."/>
            <person name="Brunet F."/>
            <person name="Chalopin D."/>
            <person name="Juanchich A."/>
            <person name="Bernard M."/>
            <person name="Noel B."/>
            <person name="Bento P."/>
            <person name="Da Silva C."/>
            <person name="Labadie K."/>
            <person name="Alberti A."/>
            <person name="Aury J.M."/>
            <person name="Louis A."/>
            <person name="Dehais P."/>
            <person name="Bardou P."/>
            <person name="Montfort J."/>
            <person name="Klopp C."/>
            <person name="Cabau C."/>
            <person name="Gaspin C."/>
            <person name="Thorgaard G.H."/>
            <person name="Boussaha M."/>
            <person name="Quillet E."/>
            <person name="Guyomard R."/>
            <person name="Galiana D."/>
            <person name="Bobe J."/>
            <person name="Volff J.N."/>
            <person name="Genet C."/>
            <person name="Wincker P."/>
            <person name="Jaillon O."/>
            <person name="Roest Crollius H."/>
            <person name="Guiguen Y."/>
        </authorList>
    </citation>
    <scope>NUCLEOTIDE SEQUENCE [LARGE SCALE GENOMIC DNA]</scope>
</reference>
<evidence type="ECO:0000256" key="20">
    <source>
        <dbReference type="ARBA" id="ARBA00048679"/>
    </source>
</evidence>
<dbReference type="SUPFAM" id="SSF56112">
    <property type="entry name" value="Protein kinase-like (PK-like)"/>
    <property type="match status" value="1"/>
</dbReference>
<dbReference type="InterPro" id="IPR013083">
    <property type="entry name" value="Znf_RING/FYVE/PHD"/>
</dbReference>
<dbReference type="Pfam" id="PF00439">
    <property type="entry name" value="Bromodomain"/>
    <property type="match status" value="1"/>
</dbReference>
<feature type="region of interest" description="Disordered" evidence="24">
    <location>
        <begin position="1161"/>
        <end position="1288"/>
    </location>
</feature>
<protein>
    <recommendedName>
        <fullName evidence="4">non-specific serine/threonine protein kinase</fullName>
        <ecNumber evidence="4">2.7.11.1</ecNumber>
    </recommendedName>
</protein>
<feature type="region of interest" description="Disordered" evidence="24">
    <location>
        <begin position="1112"/>
        <end position="1145"/>
    </location>
</feature>
<feature type="region of interest" description="Disordered" evidence="24">
    <location>
        <begin position="104"/>
        <end position="170"/>
    </location>
</feature>
<dbReference type="Pfam" id="PF12202">
    <property type="entry name" value="OSR1_C"/>
    <property type="match status" value="1"/>
</dbReference>
<dbReference type="GO" id="GO:0005634">
    <property type="term" value="C:nucleus"/>
    <property type="evidence" value="ECO:0007669"/>
    <property type="project" value="UniProtKB-SubCell"/>
</dbReference>
<dbReference type="SMART" id="SM00220">
    <property type="entry name" value="S_TKc"/>
    <property type="match status" value="1"/>
</dbReference>
<feature type="compositionally biased region" description="Polar residues" evidence="24">
    <location>
        <begin position="2211"/>
        <end position="2223"/>
    </location>
</feature>
<feature type="compositionally biased region" description="Polar residues" evidence="24">
    <location>
        <begin position="3429"/>
        <end position="3455"/>
    </location>
</feature>
<dbReference type="FunFam" id="2.30.30.140:FF:000008">
    <property type="entry name" value="Bromodomain containing 1, isoform CRA_b"/>
    <property type="match status" value="1"/>
</dbReference>
<evidence type="ECO:0000256" key="19">
    <source>
        <dbReference type="ARBA" id="ARBA00047899"/>
    </source>
</evidence>
<dbReference type="EMBL" id="FR904957">
    <property type="protein sequence ID" value="CDQ74224.1"/>
    <property type="molecule type" value="Genomic_DNA"/>
</dbReference>
<dbReference type="PANTHER" id="PTHR13902">
    <property type="entry name" value="SERINE/THREONINE-PROTEIN KINASE WNK WITH NO LYSINE -RELATED"/>
    <property type="match status" value="1"/>
</dbReference>
<dbReference type="Gene3D" id="3.30.40.10">
    <property type="entry name" value="Zinc/RING finger domain, C3HC4 (zinc finger)"/>
    <property type="match status" value="1"/>
</dbReference>
<evidence type="ECO:0000256" key="9">
    <source>
        <dbReference type="ARBA" id="ARBA00022723"/>
    </source>
</evidence>
<keyword evidence="7" id="KW-0597">Phosphoprotein</keyword>
<dbReference type="Gene3D" id="2.30.30.140">
    <property type="match status" value="1"/>
</dbReference>
<evidence type="ECO:0000256" key="8">
    <source>
        <dbReference type="ARBA" id="ARBA00022679"/>
    </source>
</evidence>
<keyword evidence="18" id="KW-0539">Nucleus</keyword>
<dbReference type="Pfam" id="PF00855">
    <property type="entry name" value="PWWP"/>
    <property type="match status" value="1"/>
</dbReference>
<dbReference type="InterPro" id="IPR001487">
    <property type="entry name" value="Bromodomain"/>
</dbReference>
<dbReference type="PROSITE" id="PS00028">
    <property type="entry name" value="ZINC_FINGER_C2H2_1"/>
    <property type="match status" value="1"/>
</dbReference>
<dbReference type="GO" id="GO:0008270">
    <property type="term" value="F:zinc ion binding"/>
    <property type="evidence" value="ECO:0007669"/>
    <property type="project" value="UniProtKB-KW"/>
</dbReference>
<dbReference type="InterPro" id="IPR050588">
    <property type="entry name" value="WNK_Ser-Thr_kinase"/>
</dbReference>
<dbReference type="EC" id="2.7.11.1" evidence="4"/>
<dbReference type="PROSITE" id="PS50812">
    <property type="entry name" value="PWWP"/>
    <property type="match status" value="1"/>
</dbReference>
<feature type="compositionally biased region" description="Polar residues" evidence="24">
    <location>
        <begin position="2440"/>
        <end position="2450"/>
    </location>
</feature>
<feature type="region of interest" description="Disordered" evidence="24">
    <location>
        <begin position="1860"/>
        <end position="1894"/>
    </location>
</feature>
<evidence type="ECO:0000256" key="18">
    <source>
        <dbReference type="ARBA" id="ARBA00023242"/>
    </source>
</evidence>
<keyword evidence="15" id="KW-0067">ATP-binding</keyword>
<evidence type="ECO:0000256" key="11">
    <source>
        <dbReference type="ARBA" id="ARBA00022741"/>
    </source>
</evidence>
<evidence type="ECO:0000256" key="23">
    <source>
        <dbReference type="SAM" id="Coils"/>
    </source>
</evidence>
<feature type="region of interest" description="Disordered" evidence="24">
    <location>
        <begin position="2209"/>
        <end position="2241"/>
    </location>
</feature>
<feature type="compositionally biased region" description="Basic residues" evidence="24">
    <location>
        <begin position="1268"/>
        <end position="1278"/>
    </location>
</feature>
<reference evidence="30" key="2">
    <citation type="submission" date="2014-03" db="EMBL/GenBank/DDBJ databases">
        <authorList>
            <person name="Genoscope - CEA"/>
        </authorList>
    </citation>
    <scope>NUCLEOTIDE SEQUENCE</scope>
</reference>
<feature type="domain" description="PHD-type" evidence="29">
    <location>
        <begin position="2699"/>
        <end position="2790"/>
    </location>
</feature>
<dbReference type="Gene3D" id="1.10.510.10">
    <property type="entry name" value="Transferase(Phosphotransferase) domain 1"/>
    <property type="match status" value="1"/>
</dbReference>
<feature type="domain" description="Bromo" evidence="26">
    <location>
        <begin position="3025"/>
        <end position="3095"/>
    </location>
</feature>
<feature type="region of interest" description="Disordered" evidence="24">
    <location>
        <begin position="3223"/>
        <end position="3354"/>
    </location>
</feature>
<dbReference type="PROSITE" id="PS50157">
    <property type="entry name" value="ZINC_FINGER_C2H2_2"/>
    <property type="match status" value="1"/>
</dbReference>
<feature type="compositionally biased region" description="Polar residues" evidence="24">
    <location>
        <begin position="1834"/>
        <end position="1844"/>
    </location>
</feature>
<keyword evidence="9" id="KW-0479">Metal-binding</keyword>
<keyword evidence="8" id="KW-0808">Transferase</keyword>
<feature type="compositionally biased region" description="Polar residues" evidence="24">
    <location>
        <begin position="2076"/>
        <end position="2092"/>
    </location>
</feature>
<comment type="catalytic activity">
    <reaction evidence="20">
        <text>L-seryl-[protein] + ATP = O-phospho-L-seryl-[protein] + ADP + H(+)</text>
        <dbReference type="Rhea" id="RHEA:17989"/>
        <dbReference type="Rhea" id="RHEA-COMP:9863"/>
        <dbReference type="Rhea" id="RHEA-COMP:11604"/>
        <dbReference type="ChEBI" id="CHEBI:15378"/>
        <dbReference type="ChEBI" id="CHEBI:29999"/>
        <dbReference type="ChEBI" id="CHEBI:30616"/>
        <dbReference type="ChEBI" id="CHEBI:83421"/>
        <dbReference type="ChEBI" id="CHEBI:456216"/>
        <dbReference type="EC" id="2.7.11.1"/>
    </reaction>
</comment>
<dbReference type="FunFam" id="3.10.20.90:FF:000007">
    <property type="entry name" value="Serine/threonine-protein kinase WNK1 isoform 1"/>
    <property type="match status" value="1"/>
</dbReference>
<dbReference type="PROSITE" id="PS50014">
    <property type="entry name" value="BROMODOMAIN_2"/>
    <property type="match status" value="1"/>
</dbReference>
<feature type="compositionally biased region" description="Polar residues" evidence="24">
    <location>
        <begin position="1490"/>
        <end position="1506"/>
    </location>
</feature>
<feature type="region of interest" description="Disordered" evidence="24">
    <location>
        <begin position="1423"/>
        <end position="1506"/>
    </location>
</feature>
<keyword evidence="12 22" id="KW-0863">Zinc-finger</keyword>
<dbReference type="InterPro" id="IPR000719">
    <property type="entry name" value="Prot_kinase_dom"/>
</dbReference>
<feature type="compositionally biased region" description="Basic and acidic residues" evidence="24">
    <location>
        <begin position="121"/>
        <end position="141"/>
    </location>
</feature>
<dbReference type="CDD" id="cd13983">
    <property type="entry name" value="STKc_WNK"/>
    <property type="match status" value="1"/>
</dbReference>
<evidence type="ECO:0000259" key="27">
    <source>
        <dbReference type="PROSITE" id="PS50157"/>
    </source>
</evidence>
<feature type="region of interest" description="Disordered" evidence="24">
    <location>
        <begin position="2415"/>
        <end position="2457"/>
    </location>
</feature>
<feature type="region of interest" description="Disordered" evidence="24">
    <location>
        <begin position="965"/>
        <end position="1049"/>
    </location>
</feature>
<feature type="region of interest" description="Disordered" evidence="24">
    <location>
        <begin position="3394"/>
        <end position="3455"/>
    </location>
</feature>
<dbReference type="InterPro" id="IPR036427">
    <property type="entry name" value="Bromodomain-like_sf"/>
</dbReference>
<feature type="compositionally biased region" description="Low complexity" evidence="24">
    <location>
        <begin position="3398"/>
        <end position="3424"/>
    </location>
</feature>
<feature type="compositionally biased region" description="Low complexity" evidence="24">
    <location>
        <begin position="1910"/>
        <end position="1922"/>
    </location>
</feature>
<feature type="compositionally biased region" description="Polar residues" evidence="24">
    <location>
        <begin position="1655"/>
        <end position="1683"/>
    </location>
</feature>
<feature type="compositionally biased region" description="Polar residues" evidence="24">
    <location>
        <begin position="1231"/>
        <end position="1245"/>
    </location>
</feature>
<feature type="region of interest" description="Disordered" evidence="24">
    <location>
        <begin position="2920"/>
        <end position="2941"/>
    </location>
</feature>
<evidence type="ECO:0000313" key="31">
    <source>
        <dbReference type="Proteomes" id="UP000193380"/>
    </source>
</evidence>
<feature type="domain" description="Protein kinase" evidence="25">
    <location>
        <begin position="178"/>
        <end position="436"/>
    </location>
</feature>
<feature type="region of interest" description="Disordered" evidence="24">
    <location>
        <begin position="2492"/>
        <end position="2596"/>
    </location>
</feature>
<dbReference type="SUPFAM" id="SSF47370">
    <property type="entry name" value="Bromodomain"/>
    <property type="match status" value="1"/>
</dbReference>
<evidence type="ECO:0000256" key="13">
    <source>
        <dbReference type="ARBA" id="ARBA00022777"/>
    </source>
</evidence>
<feature type="region of interest" description="Disordered" evidence="24">
    <location>
        <begin position="1538"/>
        <end position="1628"/>
    </location>
</feature>
<feature type="region of interest" description="Disordered" evidence="24">
    <location>
        <begin position="2154"/>
        <end position="2195"/>
    </location>
</feature>
<dbReference type="InterPro" id="IPR000313">
    <property type="entry name" value="PWWP_dom"/>
</dbReference>
<evidence type="ECO:0000313" key="30">
    <source>
        <dbReference type="EMBL" id="CDQ74224.1"/>
    </source>
</evidence>
<dbReference type="PRINTS" id="PR00503">
    <property type="entry name" value="BROMODOMAIN"/>
</dbReference>
<proteinExistence type="predicted"/>
<evidence type="ECO:0000256" key="3">
    <source>
        <dbReference type="ARBA" id="ARBA00004496"/>
    </source>
</evidence>